<gene>
    <name evidence="1" type="ORF">TCEB3V08_LOCUS532</name>
</gene>
<sequence length="122" mass="13310">MMNIGTLTGRVEDIMDLMDERRVDVLGLSEIKWRGSSMSKVEEEEVVMILAHPEAPLLAMGPLPDMDPRQGSEAEVLAHADLPLGVLLLHTLEGLVDLASGDRPHLITGDQCLLQECTLPTT</sequence>
<accession>A0A7R9GPC6</accession>
<protein>
    <submittedName>
        <fullName evidence="1">Uncharacterized protein</fullName>
    </submittedName>
</protein>
<dbReference type="AlphaFoldDB" id="A0A7R9GPC6"/>
<evidence type="ECO:0000313" key="1">
    <source>
        <dbReference type="EMBL" id="CAD7392514.1"/>
    </source>
</evidence>
<proteinExistence type="predicted"/>
<dbReference type="EMBL" id="OC316556">
    <property type="protein sequence ID" value="CAD7392514.1"/>
    <property type="molecule type" value="Genomic_DNA"/>
</dbReference>
<reference evidence="1" key="1">
    <citation type="submission" date="2020-11" db="EMBL/GenBank/DDBJ databases">
        <authorList>
            <person name="Tran Van P."/>
        </authorList>
    </citation>
    <scope>NUCLEOTIDE SEQUENCE</scope>
</reference>
<organism evidence="1">
    <name type="scientific">Timema cristinae</name>
    <name type="common">Walking stick</name>
    <dbReference type="NCBI Taxonomy" id="61476"/>
    <lineage>
        <taxon>Eukaryota</taxon>
        <taxon>Metazoa</taxon>
        <taxon>Ecdysozoa</taxon>
        <taxon>Arthropoda</taxon>
        <taxon>Hexapoda</taxon>
        <taxon>Insecta</taxon>
        <taxon>Pterygota</taxon>
        <taxon>Neoptera</taxon>
        <taxon>Polyneoptera</taxon>
        <taxon>Phasmatodea</taxon>
        <taxon>Timematodea</taxon>
        <taxon>Timematoidea</taxon>
        <taxon>Timematidae</taxon>
        <taxon>Timema</taxon>
    </lineage>
</organism>
<name>A0A7R9GPC6_TIMCR</name>